<organism evidence="2 3">
    <name type="scientific">Priestia megaterium</name>
    <name type="common">Bacillus megaterium</name>
    <dbReference type="NCBI Taxonomy" id="1404"/>
    <lineage>
        <taxon>Bacteria</taxon>
        <taxon>Bacillati</taxon>
        <taxon>Bacillota</taxon>
        <taxon>Bacilli</taxon>
        <taxon>Bacillales</taxon>
        <taxon>Bacillaceae</taxon>
        <taxon>Priestia</taxon>
    </lineage>
</organism>
<dbReference type="RefSeq" id="WP_116071665.1">
    <property type="nucleotide sequence ID" value="NZ_CP187630.1"/>
</dbReference>
<protein>
    <recommendedName>
        <fullName evidence="1">Uracil-DNA glycosylase-like domain-containing protein</fullName>
    </recommendedName>
</protein>
<gene>
    <name evidence="2" type="ORF">C3744_02420</name>
</gene>
<dbReference type="InterPro" id="IPR005122">
    <property type="entry name" value="Uracil-DNA_glycosylase-like"/>
</dbReference>
<dbReference type="InterPro" id="IPR036895">
    <property type="entry name" value="Uracil-DNA_glycosylase-like_sf"/>
</dbReference>
<sequence length="253" mass="29139">MISQHSYFQQCLPALQQLHIHKNFTKEQLLQKDFLISQEHELSMYYSPHNDYINPDAHIVIAGITPGWFQMKTAFKQCVSSLSHHHSLEEVLYETKKAASFSGTMRVNLIEMLDRCGIQKAVGINSAAELFASQRDLLHTTSILKYPVFYKGKNYTGHQPPIERSALLSRYAFEVFPHELNEIKNPCLIIPLGKAVEHVLKKLSSEPSLSRHTYLFGFPHPSGANGHRKRIFEEHLNEFTEIVEDWAVKRKKL</sequence>
<evidence type="ECO:0000259" key="1">
    <source>
        <dbReference type="Pfam" id="PF03167"/>
    </source>
</evidence>
<dbReference type="EMBL" id="PQWM01000006">
    <property type="protein sequence ID" value="RDZ17769.1"/>
    <property type="molecule type" value="Genomic_DNA"/>
</dbReference>
<accession>A0A3D8X7J0</accession>
<dbReference type="Pfam" id="PF03167">
    <property type="entry name" value="UDG"/>
    <property type="match status" value="1"/>
</dbReference>
<comment type="caution">
    <text evidence="2">The sequence shown here is derived from an EMBL/GenBank/DDBJ whole genome shotgun (WGS) entry which is preliminary data.</text>
</comment>
<feature type="domain" description="Uracil-DNA glycosylase-like" evidence="1">
    <location>
        <begin position="51"/>
        <end position="240"/>
    </location>
</feature>
<evidence type="ECO:0000313" key="3">
    <source>
        <dbReference type="Proteomes" id="UP000256519"/>
    </source>
</evidence>
<dbReference type="AlphaFoldDB" id="A0A3D8X7J0"/>
<evidence type="ECO:0000313" key="2">
    <source>
        <dbReference type="EMBL" id="RDZ17769.1"/>
    </source>
</evidence>
<proteinExistence type="predicted"/>
<dbReference type="Proteomes" id="UP000256519">
    <property type="component" value="Unassembled WGS sequence"/>
</dbReference>
<reference evidence="2 3" key="1">
    <citation type="journal article" date="2018" name="Appl. Environ. Microbiol.">
        <title>Antimicrobial susceptibility testing and tentative epidemiological cut-off values of five Bacillus species relevant for use as animal feed additives or for plant protection.</title>
        <authorList>
            <person name="Agerso Y."/>
            <person name="Stuer-Lauridsen B."/>
            <person name="Bjerre K."/>
            <person name="Jensen M.G."/>
            <person name="Johansen E."/>
            <person name="Bennedsen M."/>
            <person name="Brockmann E."/>
            <person name="Nielsen B."/>
        </authorList>
    </citation>
    <scope>NUCLEOTIDE SEQUENCE [LARGE SCALE GENOMIC DNA]</scope>
    <source>
        <strain evidence="2 3">CHCC20162</strain>
    </source>
</reference>
<dbReference type="SUPFAM" id="SSF52141">
    <property type="entry name" value="Uracil-DNA glycosylase-like"/>
    <property type="match status" value="1"/>
</dbReference>
<name>A0A3D8X7J0_PRIMG</name>